<dbReference type="InParanoid" id="D3BEH7"/>
<protein>
    <submittedName>
        <fullName evidence="3">Sec1-like family protein</fullName>
    </submittedName>
</protein>
<dbReference type="GeneID" id="31362619"/>
<dbReference type="FunCoup" id="D3BEH7">
    <property type="interactions" value="9"/>
</dbReference>
<dbReference type="InterPro" id="IPR036045">
    <property type="entry name" value="Sec1-like_sf"/>
</dbReference>
<feature type="compositionally biased region" description="Acidic residues" evidence="2">
    <location>
        <begin position="550"/>
        <end position="566"/>
    </location>
</feature>
<comment type="similarity">
    <text evidence="1">Belongs to the STXBP/unc-18/SEC1 family.</text>
</comment>
<keyword evidence="4" id="KW-1185">Reference proteome</keyword>
<feature type="region of interest" description="Disordered" evidence="2">
    <location>
        <begin position="546"/>
        <end position="570"/>
    </location>
</feature>
<gene>
    <name evidence="3" type="primary">scfd2</name>
    <name evidence="3" type="ORF">PPL_07138</name>
</gene>
<feature type="region of interest" description="Disordered" evidence="2">
    <location>
        <begin position="144"/>
        <end position="194"/>
    </location>
</feature>
<dbReference type="InterPro" id="IPR027482">
    <property type="entry name" value="Sec1-like_dom2"/>
</dbReference>
<comment type="caution">
    <text evidence="3">The sequence shown here is derived from an EMBL/GenBank/DDBJ whole genome shotgun (WGS) entry which is preliminary data.</text>
</comment>
<dbReference type="EMBL" id="ADBJ01000031">
    <property type="protein sequence ID" value="EFA80308.1"/>
    <property type="molecule type" value="Genomic_DNA"/>
</dbReference>
<sequence>MSAINDYEDDNDDEQVDVNNIELLSNLNERFKRLLEDDLDGVHLFVDRHFFQVMNSLEFDRFVERCANVNLLTTTFSATRLDRLSLFGDVSSSSSSSSSSSKLVVMIASYLWDYADAIKMLLSHHSFDECLVLSSMSELAHLSHPHPTLPSAQSSTSPSSSSTSASHHSATSPSPTSPNSTSSNSKSSSSSSVGNTHQSIYQRFQADFKESADCSSNDFSCTVRYFPACYTMLSPNYFVLPVQSSVFPPLYFTGLQQQLNQSSQSSLVSSSVKNDLKQHAGIQQDIHLTTHSLLSFMSDLKLGSASGEDLHIYPVGSFAGYLANEIHTVLSTVHKDQTEDYHPISLVLVDRYLDLVGPCSHSENALDRIFQTAMVHDTQMPDINISPLYNRQPYKYQQALNNKNQQQQQSTTSSSISNLITPLHRIFGTMNMQGDNDRIWVTLASKTLREAVVLLKRRVVDIVSHENINIDITSITSNAGGAMNPNGLIQLVELLKSHNLAFKYRDDIQALCAVIETLQCSHHQHWDNLLSLEKILLLSAGYSNNKSNDNDDDDDDDDDDEDEEESLLSQISEIINSPISSSDESKYSLREIISLCLFAFSLVGERSFSNDDQSKLINALQLRIENLEESEKNDEIYKELFSDIFDENEEEEDDDESGGNKSSEVKLRERLNLLLDIMEIVARSRKNLTEFTSLLRGGMSGSTYKSLMTQLVSAMLEQTESKEIKALERFNPSKLGSLLGFGWGRSKKLHRVVDTRKIIIYVLGGLTFSELKDLQDTIEKSQRTNKSLSQHQILLGGTNIATSTSIISGITNILTDKLQS</sequence>
<dbReference type="GO" id="GO:0016192">
    <property type="term" value="P:vesicle-mediated transport"/>
    <property type="evidence" value="ECO:0007669"/>
    <property type="project" value="InterPro"/>
</dbReference>
<proteinExistence type="inferred from homology"/>
<evidence type="ECO:0000313" key="4">
    <source>
        <dbReference type="Proteomes" id="UP000001396"/>
    </source>
</evidence>
<dbReference type="InterPro" id="IPR001619">
    <property type="entry name" value="Sec1-like"/>
</dbReference>
<dbReference type="SUPFAM" id="SSF56815">
    <property type="entry name" value="Sec1/munc18-like (SM) proteins"/>
    <property type="match status" value="1"/>
</dbReference>
<organism evidence="3 4">
    <name type="scientific">Heterostelium pallidum (strain ATCC 26659 / Pp 5 / PN500)</name>
    <name type="common">Cellular slime mold</name>
    <name type="synonym">Polysphondylium pallidum</name>
    <dbReference type="NCBI Taxonomy" id="670386"/>
    <lineage>
        <taxon>Eukaryota</taxon>
        <taxon>Amoebozoa</taxon>
        <taxon>Evosea</taxon>
        <taxon>Eumycetozoa</taxon>
        <taxon>Dictyostelia</taxon>
        <taxon>Acytosteliales</taxon>
        <taxon>Acytosteliaceae</taxon>
        <taxon>Heterostelium</taxon>
    </lineage>
</organism>
<accession>D3BEH7</accession>
<evidence type="ECO:0000256" key="1">
    <source>
        <dbReference type="ARBA" id="ARBA00009884"/>
    </source>
</evidence>
<dbReference type="PANTHER" id="PTHR11679">
    <property type="entry name" value="VESICLE PROTEIN SORTING-ASSOCIATED"/>
    <property type="match status" value="1"/>
</dbReference>
<name>D3BEH7_HETP5</name>
<dbReference type="Gene3D" id="3.40.50.1910">
    <property type="match status" value="1"/>
</dbReference>
<feature type="compositionally biased region" description="Low complexity" evidence="2">
    <location>
        <begin position="150"/>
        <end position="192"/>
    </location>
</feature>
<evidence type="ECO:0000313" key="3">
    <source>
        <dbReference type="EMBL" id="EFA80308.1"/>
    </source>
</evidence>
<dbReference type="AlphaFoldDB" id="D3BEH7"/>
<dbReference type="RefSeq" id="XP_020432428.1">
    <property type="nucleotide sequence ID" value="XM_020577980.1"/>
</dbReference>
<dbReference type="OMA" id="SEGFCEY"/>
<dbReference type="STRING" id="670386.D3BEH7"/>
<evidence type="ECO:0000256" key="2">
    <source>
        <dbReference type="SAM" id="MobiDB-lite"/>
    </source>
</evidence>
<dbReference type="Proteomes" id="UP000001396">
    <property type="component" value="Unassembled WGS sequence"/>
</dbReference>
<reference evidence="3 4" key="1">
    <citation type="journal article" date="2011" name="Genome Res.">
        <title>Phylogeny-wide analysis of social amoeba genomes highlights ancient origins for complex intercellular communication.</title>
        <authorList>
            <person name="Heidel A.J."/>
            <person name="Lawal H.M."/>
            <person name="Felder M."/>
            <person name="Schilde C."/>
            <person name="Helps N.R."/>
            <person name="Tunggal B."/>
            <person name="Rivero F."/>
            <person name="John U."/>
            <person name="Schleicher M."/>
            <person name="Eichinger L."/>
            <person name="Platzer M."/>
            <person name="Noegel A.A."/>
            <person name="Schaap P."/>
            <person name="Gloeckner G."/>
        </authorList>
    </citation>
    <scope>NUCLEOTIDE SEQUENCE [LARGE SCALE GENOMIC DNA]</scope>
    <source>
        <strain evidence="4">ATCC 26659 / Pp 5 / PN500</strain>
    </source>
</reference>